<dbReference type="SMART" id="SM00267">
    <property type="entry name" value="GGDEF"/>
    <property type="match status" value="1"/>
</dbReference>
<name>A0A931IRV1_9BURK</name>
<dbReference type="GO" id="GO:0003824">
    <property type="term" value="F:catalytic activity"/>
    <property type="evidence" value="ECO:0007669"/>
    <property type="project" value="UniProtKB-ARBA"/>
</dbReference>
<dbReference type="PROSITE" id="PS50112">
    <property type="entry name" value="PAS"/>
    <property type="match status" value="2"/>
</dbReference>
<feature type="domain" description="PAS" evidence="1">
    <location>
        <begin position="141"/>
        <end position="211"/>
    </location>
</feature>
<dbReference type="InterPro" id="IPR000014">
    <property type="entry name" value="PAS"/>
</dbReference>
<dbReference type="InterPro" id="IPR001610">
    <property type="entry name" value="PAC"/>
</dbReference>
<dbReference type="PROSITE" id="PS50113">
    <property type="entry name" value="PAC"/>
    <property type="match status" value="2"/>
</dbReference>
<dbReference type="InterPro" id="IPR000700">
    <property type="entry name" value="PAS-assoc_C"/>
</dbReference>
<dbReference type="CDD" id="cd01949">
    <property type="entry name" value="GGDEF"/>
    <property type="match status" value="1"/>
</dbReference>
<evidence type="ECO:0000259" key="1">
    <source>
        <dbReference type="PROSITE" id="PS50112"/>
    </source>
</evidence>
<dbReference type="Gene3D" id="3.30.70.270">
    <property type="match status" value="1"/>
</dbReference>
<gene>
    <name evidence="4" type="ORF">I7X43_01590</name>
</gene>
<dbReference type="RefSeq" id="WP_198099136.1">
    <property type="nucleotide sequence ID" value="NZ_JAEDAL010000001.1"/>
</dbReference>
<evidence type="ECO:0000259" key="2">
    <source>
        <dbReference type="PROSITE" id="PS50113"/>
    </source>
</evidence>
<dbReference type="PROSITE" id="PS50887">
    <property type="entry name" value="GGDEF"/>
    <property type="match status" value="1"/>
</dbReference>
<keyword evidence="5" id="KW-1185">Reference proteome</keyword>
<dbReference type="NCBIfam" id="TIGR00254">
    <property type="entry name" value="GGDEF"/>
    <property type="match status" value="1"/>
</dbReference>
<dbReference type="Gene3D" id="3.30.450.20">
    <property type="entry name" value="PAS domain"/>
    <property type="match status" value="2"/>
</dbReference>
<dbReference type="Proteomes" id="UP000620139">
    <property type="component" value="Unassembled WGS sequence"/>
</dbReference>
<feature type="domain" description="PAC" evidence="2">
    <location>
        <begin position="88"/>
        <end position="140"/>
    </location>
</feature>
<dbReference type="SUPFAM" id="SSF55073">
    <property type="entry name" value="Nucleotide cyclase"/>
    <property type="match status" value="1"/>
</dbReference>
<dbReference type="EMBL" id="JAEDAL010000001">
    <property type="protein sequence ID" value="MBH9551527.1"/>
    <property type="molecule type" value="Genomic_DNA"/>
</dbReference>
<sequence length="429" mass="47715">MIEIHAADDNPAEAFRALRVLLDAVGACIFTKDLQGRYTYVNAPMLALIGGPAEAVLGSVADRYVDPDGAARIRADDVRVLQNGEDIEREEVNVLAASGERRVFWTVKRPMRDAQGGIIGLCGVSTDITERKAIAAQLEDQRQLLQAVLNHIDAYVYMKDESRRYRYVNEKVAREWGVSAAQVIGKRDVEVMPLEQAEGFWRMDQQVFETNAPQMAEESFVGPDGAITYHWSVKVPVNYEGSRTLIGLSTDITELVQLRERLRQQAITDGLTGLFNRRHFNEIAEKELARARRHQHATTLLMLDIDHFKSINDRFGHPMGDAVLQRVAQVLQAQLRREDTPARVGGEEFAVLLPRTDREAACVLAERIRAALSQDRGVLPEGLGLTASLGLAVSEGGHTKLEQLYAEADALLYQAKQTGRDRVCCRAAS</sequence>
<comment type="caution">
    <text evidence="4">The sequence shown here is derived from an EMBL/GenBank/DDBJ whole genome shotgun (WGS) entry which is preliminary data.</text>
</comment>
<protein>
    <submittedName>
        <fullName evidence="4">Diguanylate cyclase</fullName>
    </submittedName>
</protein>
<dbReference type="CDD" id="cd00130">
    <property type="entry name" value="PAS"/>
    <property type="match status" value="1"/>
</dbReference>
<organism evidence="4 5">
    <name type="scientific">Inhella gelatinilytica</name>
    <dbReference type="NCBI Taxonomy" id="2795030"/>
    <lineage>
        <taxon>Bacteria</taxon>
        <taxon>Pseudomonadati</taxon>
        <taxon>Pseudomonadota</taxon>
        <taxon>Betaproteobacteria</taxon>
        <taxon>Burkholderiales</taxon>
        <taxon>Sphaerotilaceae</taxon>
        <taxon>Inhella</taxon>
    </lineage>
</organism>
<dbReference type="SUPFAM" id="SSF55785">
    <property type="entry name" value="PYP-like sensor domain (PAS domain)"/>
    <property type="match status" value="2"/>
</dbReference>
<dbReference type="InterPro" id="IPR052155">
    <property type="entry name" value="Biofilm_reg_signaling"/>
</dbReference>
<dbReference type="InterPro" id="IPR013656">
    <property type="entry name" value="PAS_4"/>
</dbReference>
<dbReference type="AlphaFoldDB" id="A0A931IRV1"/>
<evidence type="ECO:0000313" key="5">
    <source>
        <dbReference type="Proteomes" id="UP000620139"/>
    </source>
</evidence>
<feature type="domain" description="GGDEF" evidence="3">
    <location>
        <begin position="296"/>
        <end position="428"/>
    </location>
</feature>
<dbReference type="InterPro" id="IPR035965">
    <property type="entry name" value="PAS-like_dom_sf"/>
</dbReference>
<dbReference type="SMART" id="SM00091">
    <property type="entry name" value="PAS"/>
    <property type="match status" value="2"/>
</dbReference>
<evidence type="ECO:0000259" key="3">
    <source>
        <dbReference type="PROSITE" id="PS50887"/>
    </source>
</evidence>
<dbReference type="Pfam" id="PF08448">
    <property type="entry name" value="PAS_4"/>
    <property type="match status" value="2"/>
</dbReference>
<dbReference type="FunFam" id="3.30.70.270:FF:000001">
    <property type="entry name" value="Diguanylate cyclase domain protein"/>
    <property type="match status" value="1"/>
</dbReference>
<dbReference type="InterPro" id="IPR029787">
    <property type="entry name" value="Nucleotide_cyclase"/>
</dbReference>
<feature type="domain" description="PAS" evidence="1">
    <location>
        <begin position="14"/>
        <end position="84"/>
    </location>
</feature>
<dbReference type="NCBIfam" id="TIGR00229">
    <property type="entry name" value="sensory_box"/>
    <property type="match status" value="2"/>
</dbReference>
<evidence type="ECO:0000313" key="4">
    <source>
        <dbReference type="EMBL" id="MBH9551527.1"/>
    </source>
</evidence>
<feature type="domain" description="PAC" evidence="2">
    <location>
        <begin position="214"/>
        <end position="264"/>
    </location>
</feature>
<proteinExistence type="predicted"/>
<reference evidence="4" key="1">
    <citation type="submission" date="2020-12" db="EMBL/GenBank/DDBJ databases">
        <title>The genome sequence of Inhella sp. 4Y17.</title>
        <authorList>
            <person name="Liu Y."/>
        </authorList>
    </citation>
    <scope>NUCLEOTIDE SEQUENCE</scope>
    <source>
        <strain evidence="4">4Y10</strain>
    </source>
</reference>
<dbReference type="InterPro" id="IPR000160">
    <property type="entry name" value="GGDEF_dom"/>
</dbReference>
<dbReference type="PANTHER" id="PTHR44757:SF2">
    <property type="entry name" value="BIOFILM ARCHITECTURE MAINTENANCE PROTEIN MBAA"/>
    <property type="match status" value="1"/>
</dbReference>
<dbReference type="Pfam" id="PF00990">
    <property type="entry name" value="GGDEF"/>
    <property type="match status" value="1"/>
</dbReference>
<accession>A0A931IRV1</accession>
<dbReference type="SMART" id="SM00086">
    <property type="entry name" value="PAC"/>
    <property type="match status" value="2"/>
</dbReference>
<dbReference type="InterPro" id="IPR043128">
    <property type="entry name" value="Rev_trsase/Diguanyl_cyclase"/>
</dbReference>
<dbReference type="PANTHER" id="PTHR44757">
    <property type="entry name" value="DIGUANYLATE CYCLASE DGCP"/>
    <property type="match status" value="1"/>
</dbReference>